<dbReference type="RefSeq" id="WP_145432467.1">
    <property type="nucleotide sequence ID" value="NZ_CP036339.1"/>
</dbReference>
<gene>
    <name evidence="2" type="ORF">I41_21420</name>
</gene>
<accession>A0A517TX48</accession>
<dbReference type="OrthoDB" id="297026at2"/>
<evidence type="ECO:0000313" key="3">
    <source>
        <dbReference type="Proteomes" id="UP000317909"/>
    </source>
</evidence>
<name>A0A517TX48_9BACT</name>
<dbReference type="PROSITE" id="PS51257">
    <property type="entry name" value="PROKAR_LIPOPROTEIN"/>
    <property type="match status" value="1"/>
</dbReference>
<feature type="transmembrane region" description="Helical" evidence="1">
    <location>
        <begin position="7"/>
        <end position="25"/>
    </location>
</feature>
<proteinExistence type="predicted"/>
<keyword evidence="1" id="KW-1133">Transmembrane helix</keyword>
<protein>
    <submittedName>
        <fullName evidence="2">Uncharacterized protein</fullName>
    </submittedName>
</protein>
<keyword evidence="1" id="KW-0472">Membrane</keyword>
<evidence type="ECO:0000313" key="2">
    <source>
        <dbReference type="EMBL" id="QDT72955.1"/>
    </source>
</evidence>
<feature type="transmembrane region" description="Helical" evidence="1">
    <location>
        <begin position="108"/>
        <end position="126"/>
    </location>
</feature>
<reference evidence="2 3" key="1">
    <citation type="submission" date="2019-02" db="EMBL/GenBank/DDBJ databases">
        <title>Deep-cultivation of Planctomycetes and their phenomic and genomic characterization uncovers novel biology.</title>
        <authorList>
            <person name="Wiegand S."/>
            <person name="Jogler M."/>
            <person name="Boedeker C."/>
            <person name="Pinto D."/>
            <person name="Vollmers J."/>
            <person name="Rivas-Marin E."/>
            <person name="Kohn T."/>
            <person name="Peeters S.H."/>
            <person name="Heuer A."/>
            <person name="Rast P."/>
            <person name="Oberbeckmann S."/>
            <person name="Bunk B."/>
            <person name="Jeske O."/>
            <person name="Meyerdierks A."/>
            <person name="Storesund J.E."/>
            <person name="Kallscheuer N."/>
            <person name="Luecker S."/>
            <person name="Lage O.M."/>
            <person name="Pohl T."/>
            <person name="Merkel B.J."/>
            <person name="Hornburger P."/>
            <person name="Mueller R.-W."/>
            <person name="Bruemmer F."/>
            <person name="Labrenz M."/>
            <person name="Spormann A.M."/>
            <person name="Op den Camp H."/>
            <person name="Overmann J."/>
            <person name="Amann R."/>
            <person name="Jetten M.S.M."/>
            <person name="Mascher T."/>
            <person name="Medema M.H."/>
            <person name="Devos D.P."/>
            <person name="Kaster A.-K."/>
            <person name="Ovreas L."/>
            <person name="Rohde M."/>
            <person name="Galperin M.Y."/>
            <person name="Jogler C."/>
        </authorList>
    </citation>
    <scope>NUCLEOTIDE SEQUENCE [LARGE SCALE GENOMIC DNA]</scope>
    <source>
        <strain evidence="2 3">I41</strain>
    </source>
</reference>
<keyword evidence="1" id="KW-0812">Transmembrane</keyword>
<dbReference type="Proteomes" id="UP000317909">
    <property type="component" value="Chromosome"/>
</dbReference>
<sequence length="151" mass="16795">MLTYLRYALATVCIAASVGCLALWWRSATHYEMTLGSLNNSQLFQLYAYCGGCKVGLGDFGPTNWKYDWKYKSVEFDPEFASLNSSRPHFAASVRYQPRTSLRVSFPLWYSTLVFALAGVASLRLGRRFTIRSAIIATTVVAGLLGMAVIL</sequence>
<keyword evidence="3" id="KW-1185">Reference proteome</keyword>
<organism evidence="2 3">
    <name type="scientific">Lacipirellula limnantheis</name>
    <dbReference type="NCBI Taxonomy" id="2528024"/>
    <lineage>
        <taxon>Bacteria</taxon>
        <taxon>Pseudomonadati</taxon>
        <taxon>Planctomycetota</taxon>
        <taxon>Planctomycetia</taxon>
        <taxon>Pirellulales</taxon>
        <taxon>Lacipirellulaceae</taxon>
        <taxon>Lacipirellula</taxon>
    </lineage>
</organism>
<evidence type="ECO:0000256" key="1">
    <source>
        <dbReference type="SAM" id="Phobius"/>
    </source>
</evidence>
<dbReference type="AlphaFoldDB" id="A0A517TX48"/>
<feature type="transmembrane region" description="Helical" evidence="1">
    <location>
        <begin position="133"/>
        <end position="150"/>
    </location>
</feature>
<dbReference type="EMBL" id="CP036339">
    <property type="protein sequence ID" value="QDT72955.1"/>
    <property type="molecule type" value="Genomic_DNA"/>
</dbReference>
<dbReference type="KEGG" id="llh:I41_21420"/>